<keyword evidence="2" id="KW-0805">Transcription regulation</keyword>
<evidence type="ECO:0000256" key="3">
    <source>
        <dbReference type="ARBA" id="ARBA00023125"/>
    </source>
</evidence>
<dbReference type="Proteomes" id="UP000522590">
    <property type="component" value="Unassembled WGS sequence"/>
</dbReference>
<dbReference type="SUPFAM" id="SSF53850">
    <property type="entry name" value="Periplasmic binding protein-like II"/>
    <property type="match status" value="1"/>
</dbReference>
<keyword evidence="4" id="KW-0804">Transcription</keyword>
<evidence type="ECO:0000259" key="5">
    <source>
        <dbReference type="PROSITE" id="PS50931"/>
    </source>
</evidence>
<feature type="domain" description="HTH lysR-type" evidence="5">
    <location>
        <begin position="6"/>
        <end position="63"/>
    </location>
</feature>
<dbReference type="GO" id="GO:0003700">
    <property type="term" value="F:DNA-binding transcription factor activity"/>
    <property type="evidence" value="ECO:0007669"/>
    <property type="project" value="InterPro"/>
</dbReference>
<dbReference type="InterPro" id="IPR005119">
    <property type="entry name" value="LysR_subst-bd"/>
</dbReference>
<dbReference type="PRINTS" id="PR00039">
    <property type="entry name" value="HTHLYSR"/>
</dbReference>
<sequence>MHRPPFDLWHLLCVRAIAEQGSIQAAARALRVKQSSVSRFLQKLEQRIGVELFLRSPSGTTPTPAGIEFINAARDVLSRVTHMRDIAHKAGRGERGVIIIGIQSCVAPGRILEILRNFLSDYPDVTLQFSEGDRNTLLGDLDLRLIDLAVVTGPYSAKRTTALTLWSEQIVAALPASHPLAHQPKLFWHDLRDDIFLIGRDNAGEEFGDLLLRKLSRQGGKPNLQFHDIGSIRILALVAEGMGIGLLTDAWIRVRSGLALKNIRIVDISDGSSPSHLDYMAAWRNDSTSPVLKKLVGYFHAERARV</sequence>
<evidence type="ECO:0000313" key="7">
    <source>
        <dbReference type="Proteomes" id="UP000522590"/>
    </source>
</evidence>
<dbReference type="GO" id="GO:0032993">
    <property type="term" value="C:protein-DNA complex"/>
    <property type="evidence" value="ECO:0007669"/>
    <property type="project" value="TreeGrafter"/>
</dbReference>
<gene>
    <name evidence="6" type="ORF">HUK81_12480</name>
</gene>
<dbReference type="RefSeq" id="WP_176643570.1">
    <property type="nucleotide sequence ID" value="NZ_JABXXS010000029.1"/>
</dbReference>
<evidence type="ECO:0000256" key="4">
    <source>
        <dbReference type="ARBA" id="ARBA00023163"/>
    </source>
</evidence>
<protein>
    <submittedName>
        <fullName evidence="6">LysR family transcriptional regulator</fullName>
    </submittedName>
</protein>
<dbReference type="GO" id="GO:0003677">
    <property type="term" value="F:DNA binding"/>
    <property type="evidence" value="ECO:0007669"/>
    <property type="project" value="UniProtKB-KW"/>
</dbReference>
<evidence type="ECO:0000256" key="1">
    <source>
        <dbReference type="ARBA" id="ARBA00009437"/>
    </source>
</evidence>
<dbReference type="Gene3D" id="1.10.10.10">
    <property type="entry name" value="Winged helix-like DNA-binding domain superfamily/Winged helix DNA-binding domain"/>
    <property type="match status" value="1"/>
</dbReference>
<dbReference type="PROSITE" id="PS50931">
    <property type="entry name" value="HTH_LYSR"/>
    <property type="match status" value="1"/>
</dbReference>
<dbReference type="SUPFAM" id="SSF46785">
    <property type="entry name" value="Winged helix' DNA-binding domain"/>
    <property type="match status" value="1"/>
</dbReference>
<evidence type="ECO:0000313" key="6">
    <source>
        <dbReference type="EMBL" id="NVN37745.1"/>
    </source>
</evidence>
<dbReference type="InterPro" id="IPR036388">
    <property type="entry name" value="WH-like_DNA-bd_sf"/>
</dbReference>
<dbReference type="CDD" id="cd08414">
    <property type="entry name" value="PBP2_LTTR_aromatics_like"/>
    <property type="match status" value="1"/>
</dbReference>
<proteinExistence type="inferred from homology"/>
<comment type="similarity">
    <text evidence="1">Belongs to the LysR transcriptional regulatory family.</text>
</comment>
<organism evidence="6 7">
    <name type="scientific">Komagataeibacter swingsii</name>
    <dbReference type="NCBI Taxonomy" id="215220"/>
    <lineage>
        <taxon>Bacteria</taxon>
        <taxon>Pseudomonadati</taxon>
        <taxon>Pseudomonadota</taxon>
        <taxon>Alphaproteobacteria</taxon>
        <taxon>Acetobacterales</taxon>
        <taxon>Acetobacteraceae</taxon>
        <taxon>Komagataeibacter</taxon>
    </lineage>
</organism>
<dbReference type="AlphaFoldDB" id="A0A850NZA2"/>
<name>A0A850NZA2_9PROT</name>
<dbReference type="Pfam" id="PF00126">
    <property type="entry name" value="HTH_1"/>
    <property type="match status" value="1"/>
</dbReference>
<accession>A0A850NZA2</accession>
<keyword evidence="3" id="KW-0238">DNA-binding</keyword>
<dbReference type="Gene3D" id="3.40.190.10">
    <property type="entry name" value="Periplasmic binding protein-like II"/>
    <property type="match status" value="2"/>
</dbReference>
<reference evidence="6 7" key="1">
    <citation type="submission" date="2020-06" db="EMBL/GenBank/DDBJ databases">
        <title>Description of novel acetic acid bacteria.</title>
        <authorList>
            <person name="Sombolestani A."/>
        </authorList>
    </citation>
    <scope>NUCLEOTIDE SEQUENCE [LARGE SCALE GENOMIC DNA]</scope>
    <source>
        <strain evidence="6 7">LMG 25</strain>
    </source>
</reference>
<dbReference type="InterPro" id="IPR036390">
    <property type="entry name" value="WH_DNA-bd_sf"/>
</dbReference>
<dbReference type="Pfam" id="PF03466">
    <property type="entry name" value="LysR_substrate"/>
    <property type="match status" value="1"/>
</dbReference>
<comment type="caution">
    <text evidence="6">The sequence shown here is derived from an EMBL/GenBank/DDBJ whole genome shotgun (WGS) entry which is preliminary data.</text>
</comment>
<dbReference type="InterPro" id="IPR000847">
    <property type="entry name" value="LysR_HTH_N"/>
</dbReference>
<dbReference type="PANTHER" id="PTHR30346:SF0">
    <property type="entry name" value="HCA OPERON TRANSCRIPTIONAL ACTIVATOR HCAR"/>
    <property type="match status" value="1"/>
</dbReference>
<evidence type="ECO:0000256" key="2">
    <source>
        <dbReference type="ARBA" id="ARBA00023015"/>
    </source>
</evidence>
<dbReference type="EMBL" id="JABXXS010000029">
    <property type="protein sequence ID" value="NVN37745.1"/>
    <property type="molecule type" value="Genomic_DNA"/>
</dbReference>
<dbReference type="PANTHER" id="PTHR30346">
    <property type="entry name" value="TRANSCRIPTIONAL DUAL REGULATOR HCAR-RELATED"/>
    <property type="match status" value="1"/>
</dbReference>